<name>A0ABQ6L5M2_ASPOZ</name>
<evidence type="ECO:0000256" key="1">
    <source>
        <dbReference type="SAM" id="MobiDB-lite"/>
    </source>
</evidence>
<accession>A0ABQ6L5M2</accession>
<gene>
    <name evidence="2" type="ORF">Aory05_000841700</name>
</gene>
<reference evidence="2" key="1">
    <citation type="submission" date="2023-04" db="EMBL/GenBank/DDBJ databases">
        <title>Aspergillus oryzae var. brunneus NBRC 4377.</title>
        <authorList>
            <person name="Ichikawa N."/>
            <person name="Sato H."/>
            <person name="Tonouchi N."/>
        </authorList>
    </citation>
    <scope>NUCLEOTIDE SEQUENCE</scope>
    <source>
        <strain evidence="2">NBRC 4377</strain>
    </source>
</reference>
<organism evidence="2 3">
    <name type="scientific">Aspergillus oryzae var. brunneus</name>
    <dbReference type="NCBI Taxonomy" id="332754"/>
    <lineage>
        <taxon>Eukaryota</taxon>
        <taxon>Fungi</taxon>
        <taxon>Dikarya</taxon>
        <taxon>Ascomycota</taxon>
        <taxon>Pezizomycotina</taxon>
        <taxon>Eurotiomycetes</taxon>
        <taxon>Eurotiomycetidae</taxon>
        <taxon>Eurotiales</taxon>
        <taxon>Aspergillaceae</taxon>
        <taxon>Aspergillus</taxon>
        <taxon>Aspergillus subgen. Circumdati</taxon>
    </lineage>
</organism>
<dbReference type="Proteomes" id="UP001165189">
    <property type="component" value="Unassembled WGS sequence"/>
</dbReference>
<feature type="compositionally biased region" description="Basic and acidic residues" evidence="1">
    <location>
        <begin position="146"/>
        <end position="156"/>
    </location>
</feature>
<comment type="caution">
    <text evidence="2">The sequence shown here is derived from an EMBL/GenBank/DDBJ whole genome shotgun (WGS) entry which is preliminary data.</text>
</comment>
<protein>
    <submittedName>
        <fullName evidence="2">Unnamed protein product</fullName>
    </submittedName>
</protein>
<proteinExistence type="predicted"/>
<dbReference type="EMBL" id="BSYB01000036">
    <property type="protein sequence ID" value="GMG49858.1"/>
    <property type="molecule type" value="Genomic_DNA"/>
</dbReference>
<feature type="region of interest" description="Disordered" evidence="1">
    <location>
        <begin position="123"/>
        <end position="156"/>
    </location>
</feature>
<evidence type="ECO:0000313" key="3">
    <source>
        <dbReference type="Proteomes" id="UP001165189"/>
    </source>
</evidence>
<evidence type="ECO:0000313" key="2">
    <source>
        <dbReference type="EMBL" id="GMG49858.1"/>
    </source>
</evidence>
<keyword evidence="3" id="KW-1185">Reference proteome</keyword>
<sequence length="156" mass="17272">MNMSEIPVLTGIQVQDDHHVGLKSNPIVKSDTTVSDCVIVPCHCIHDFVALQIDHPDTMSEQLHGNMHYLLTSETYNGILVRWQHLINDLQNDRSVDDEPGTYRSHIYSRVLQGCNIGRASISSSQEPTDGCTGGKVAPAQTPDPHSIDDMSIRQL</sequence>